<name>A0A1H0F9V1_9BACT</name>
<dbReference type="InterPro" id="IPR000835">
    <property type="entry name" value="HTH_MarR-typ"/>
</dbReference>
<dbReference type="Proteomes" id="UP000199602">
    <property type="component" value="Unassembled WGS sequence"/>
</dbReference>
<feature type="domain" description="HTH marR-type" evidence="1">
    <location>
        <begin position="13"/>
        <end position="49"/>
    </location>
</feature>
<dbReference type="Gene3D" id="1.10.10.10">
    <property type="entry name" value="Winged helix-like DNA-binding domain superfamily/Winged helix DNA-binding domain"/>
    <property type="match status" value="1"/>
</dbReference>
<sequence>MKEKVIEVLKSSSNPLKSADIAKKLGVATSDVTKIIKELKKENLIYSPKRCFYACVQD</sequence>
<organism evidence="2 3">
    <name type="scientific">Desulfonauticus submarinus</name>
    <dbReference type="NCBI Taxonomy" id="206665"/>
    <lineage>
        <taxon>Bacteria</taxon>
        <taxon>Pseudomonadati</taxon>
        <taxon>Thermodesulfobacteriota</taxon>
        <taxon>Desulfovibrionia</taxon>
        <taxon>Desulfovibrionales</taxon>
        <taxon>Desulfonauticaceae</taxon>
        <taxon>Desulfonauticus</taxon>
    </lineage>
</organism>
<dbReference type="SUPFAM" id="SSF46785">
    <property type="entry name" value="Winged helix' DNA-binding domain"/>
    <property type="match status" value="1"/>
</dbReference>
<reference evidence="2 3" key="1">
    <citation type="submission" date="2016-10" db="EMBL/GenBank/DDBJ databases">
        <authorList>
            <person name="de Groot N.N."/>
        </authorList>
    </citation>
    <scope>NUCLEOTIDE SEQUENCE [LARGE SCALE GENOMIC DNA]</scope>
    <source>
        <strain evidence="2 3">DSM 15269</strain>
    </source>
</reference>
<dbReference type="InterPro" id="IPR036388">
    <property type="entry name" value="WH-like_DNA-bd_sf"/>
</dbReference>
<accession>A0A1H0F9V1</accession>
<proteinExistence type="predicted"/>
<evidence type="ECO:0000313" key="3">
    <source>
        <dbReference type="Proteomes" id="UP000199602"/>
    </source>
</evidence>
<dbReference type="AlphaFoldDB" id="A0A1H0F9V1"/>
<protein>
    <submittedName>
        <fullName evidence="2">MarR family protein</fullName>
    </submittedName>
</protein>
<dbReference type="InterPro" id="IPR036390">
    <property type="entry name" value="WH_DNA-bd_sf"/>
</dbReference>
<evidence type="ECO:0000313" key="2">
    <source>
        <dbReference type="EMBL" id="SDN91322.1"/>
    </source>
</evidence>
<evidence type="ECO:0000259" key="1">
    <source>
        <dbReference type="Pfam" id="PF01047"/>
    </source>
</evidence>
<gene>
    <name evidence="2" type="ORF">SAMN04488516_11144</name>
</gene>
<dbReference type="RefSeq" id="WP_092065998.1">
    <property type="nucleotide sequence ID" value="NZ_FNIN01000011.1"/>
</dbReference>
<dbReference type="GO" id="GO:0003700">
    <property type="term" value="F:DNA-binding transcription factor activity"/>
    <property type="evidence" value="ECO:0007669"/>
    <property type="project" value="InterPro"/>
</dbReference>
<keyword evidence="3" id="KW-1185">Reference proteome</keyword>
<dbReference type="STRING" id="206665.SAMN04488516_11144"/>
<dbReference type="EMBL" id="FNIN01000011">
    <property type="protein sequence ID" value="SDN91322.1"/>
    <property type="molecule type" value="Genomic_DNA"/>
</dbReference>
<dbReference type="OrthoDB" id="15623at2"/>
<dbReference type="Pfam" id="PF01047">
    <property type="entry name" value="MarR"/>
    <property type="match status" value="1"/>
</dbReference>